<dbReference type="GO" id="GO:0006220">
    <property type="term" value="P:pyrimidine nucleotide metabolic process"/>
    <property type="evidence" value="ECO:0007669"/>
    <property type="project" value="UniProtKB-UniRule"/>
</dbReference>
<comment type="similarity">
    <text evidence="1 8">Belongs to the cytidylate kinase family. Type 1 subfamily.</text>
</comment>
<dbReference type="EMBL" id="BMGC01000041">
    <property type="protein sequence ID" value="GGB45082.1"/>
    <property type="molecule type" value="Genomic_DNA"/>
</dbReference>
<comment type="catalytic activity">
    <reaction evidence="7 8">
        <text>CMP + ATP = CDP + ADP</text>
        <dbReference type="Rhea" id="RHEA:11600"/>
        <dbReference type="ChEBI" id="CHEBI:30616"/>
        <dbReference type="ChEBI" id="CHEBI:58069"/>
        <dbReference type="ChEBI" id="CHEBI:60377"/>
        <dbReference type="ChEBI" id="CHEBI:456216"/>
        <dbReference type="EC" id="2.7.4.25"/>
    </reaction>
</comment>
<dbReference type="GO" id="GO:0005524">
    <property type="term" value="F:ATP binding"/>
    <property type="evidence" value="ECO:0007669"/>
    <property type="project" value="UniProtKB-UniRule"/>
</dbReference>
<dbReference type="PANTHER" id="PTHR21299:SF2">
    <property type="entry name" value="CYTIDYLATE KINASE"/>
    <property type="match status" value="1"/>
</dbReference>
<comment type="subcellular location">
    <subcellularLocation>
        <location evidence="8">Cytoplasm</location>
    </subcellularLocation>
</comment>
<dbReference type="PANTHER" id="PTHR21299">
    <property type="entry name" value="CYTIDYLATE KINASE/PANTOATE-BETA-ALANINE LIGASE"/>
    <property type="match status" value="1"/>
</dbReference>
<keyword evidence="8" id="KW-0963">Cytoplasm</keyword>
<dbReference type="Gene3D" id="3.40.50.300">
    <property type="entry name" value="P-loop containing nucleotide triphosphate hydrolases"/>
    <property type="match status" value="1"/>
</dbReference>
<proteinExistence type="inferred from homology"/>
<evidence type="ECO:0000313" key="11">
    <source>
        <dbReference type="Proteomes" id="UP000621454"/>
    </source>
</evidence>
<protein>
    <recommendedName>
        <fullName evidence="8">Cytidylate kinase</fullName>
        <shortName evidence="8">CK</shortName>
        <ecNumber evidence="8">2.7.4.25</ecNumber>
    </recommendedName>
    <alternativeName>
        <fullName evidence="8">Cytidine monophosphate kinase</fullName>
        <shortName evidence="8">CMP kinase</shortName>
    </alternativeName>
</protein>
<evidence type="ECO:0000313" key="10">
    <source>
        <dbReference type="EMBL" id="GGB45082.1"/>
    </source>
</evidence>
<dbReference type="AlphaFoldDB" id="A0A916X0Y6"/>
<name>A0A916X0Y6_9ACTN</name>
<dbReference type="Pfam" id="PF02224">
    <property type="entry name" value="Cytidylate_kin"/>
    <property type="match status" value="1"/>
</dbReference>
<evidence type="ECO:0000256" key="4">
    <source>
        <dbReference type="ARBA" id="ARBA00022777"/>
    </source>
</evidence>
<evidence type="ECO:0000256" key="5">
    <source>
        <dbReference type="ARBA" id="ARBA00022840"/>
    </source>
</evidence>
<keyword evidence="2 8" id="KW-0808">Transferase</keyword>
<evidence type="ECO:0000256" key="1">
    <source>
        <dbReference type="ARBA" id="ARBA00009427"/>
    </source>
</evidence>
<accession>A0A916X0Y6</accession>
<organism evidence="10 11">
    <name type="scientific">Gordonia jinhuaensis</name>
    <dbReference type="NCBI Taxonomy" id="1517702"/>
    <lineage>
        <taxon>Bacteria</taxon>
        <taxon>Bacillati</taxon>
        <taxon>Actinomycetota</taxon>
        <taxon>Actinomycetes</taxon>
        <taxon>Mycobacteriales</taxon>
        <taxon>Gordoniaceae</taxon>
        <taxon>Gordonia</taxon>
    </lineage>
</organism>
<keyword evidence="4 8" id="KW-0418">Kinase</keyword>
<feature type="binding site" evidence="8">
    <location>
        <begin position="30"/>
        <end position="38"/>
    </location>
    <ligand>
        <name>ATP</name>
        <dbReference type="ChEBI" id="CHEBI:30616"/>
    </ligand>
</feature>
<evidence type="ECO:0000259" key="9">
    <source>
        <dbReference type="Pfam" id="PF02224"/>
    </source>
</evidence>
<dbReference type="CDD" id="cd02020">
    <property type="entry name" value="CMPK"/>
    <property type="match status" value="1"/>
</dbReference>
<dbReference type="SUPFAM" id="SSF52540">
    <property type="entry name" value="P-loop containing nucleoside triphosphate hydrolases"/>
    <property type="match status" value="1"/>
</dbReference>
<dbReference type="InterPro" id="IPR027417">
    <property type="entry name" value="P-loop_NTPase"/>
</dbReference>
<dbReference type="GO" id="GO:0036431">
    <property type="term" value="F:dCMP kinase activity"/>
    <property type="evidence" value="ECO:0007669"/>
    <property type="project" value="InterPro"/>
</dbReference>
<keyword evidence="5 8" id="KW-0067">ATP-binding</keyword>
<evidence type="ECO:0000256" key="6">
    <source>
        <dbReference type="ARBA" id="ARBA00047615"/>
    </source>
</evidence>
<keyword evidence="11" id="KW-1185">Reference proteome</keyword>
<dbReference type="HAMAP" id="MF_00238">
    <property type="entry name" value="Cytidyl_kinase_type1"/>
    <property type="match status" value="1"/>
</dbReference>
<gene>
    <name evidence="8 10" type="primary">cmk</name>
    <name evidence="10" type="ORF">GCM10011489_35650</name>
</gene>
<sequence length="247" mass="26266">MSTSSLGSGDVSVRADTDIRDFSRVVTIDGPAGTGKSSVSRQLARRLDGDYLDTGAMYRTATLAVLRAGVSPDDAQAVESVVASVEIDVCTDNDGQTVAMLDGEDVSAEIRENDVTRSVSAVSAVGAVRDKLVARQRELAAGHLIVAEGRDVGTVVFPGAAAKIYLTATPAARAQRRHRQDQRAGRDSDYATVLADVERRDHLDSTRAISPLRPAEDAVTVDTSDMTIDEVIDRLESLVRKRIGVAS</sequence>
<evidence type="ECO:0000256" key="7">
    <source>
        <dbReference type="ARBA" id="ARBA00048478"/>
    </source>
</evidence>
<comment type="caution">
    <text evidence="10">The sequence shown here is derived from an EMBL/GenBank/DDBJ whole genome shotgun (WGS) entry which is preliminary data.</text>
</comment>
<keyword evidence="3 8" id="KW-0547">Nucleotide-binding</keyword>
<evidence type="ECO:0000256" key="8">
    <source>
        <dbReference type="HAMAP-Rule" id="MF_00238"/>
    </source>
</evidence>
<reference evidence="10" key="1">
    <citation type="journal article" date="2014" name="Int. J. Syst. Evol. Microbiol.">
        <title>Complete genome sequence of Corynebacterium casei LMG S-19264T (=DSM 44701T), isolated from a smear-ripened cheese.</title>
        <authorList>
            <consortium name="US DOE Joint Genome Institute (JGI-PGF)"/>
            <person name="Walter F."/>
            <person name="Albersmeier A."/>
            <person name="Kalinowski J."/>
            <person name="Ruckert C."/>
        </authorList>
    </citation>
    <scope>NUCLEOTIDE SEQUENCE</scope>
    <source>
        <strain evidence="10">CGMCC 1.12827</strain>
    </source>
</reference>
<dbReference type="EC" id="2.7.4.25" evidence="8"/>
<comment type="catalytic activity">
    <reaction evidence="6 8">
        <text>dCMP + ATP = dCDP + ADP</text>
        <dbReference type="Rhea" id="RHEA:25094"/>
        <dbReference type="ChEBI" id="CHEBI:30616"/>
        <dbReference type="ChEBI" id="CHEBI:57566"/>
        <dbReference type="ChEBI" id="CHEBI:58593"/>
        <dbReference type="ChEBI" id="CHEBI:456216"/>
        <dbReference type="EC" id="2.7.4.25"/>
    </reaction>
</comment>
<dbReference type="InterPro" id="IPR003136">
    <property type="entry name" value="Cytidylate_kin"/>
</dbReference>
<dbReference type="GO" id="GO:0015949">
    <property type="term" value="P:nucleobase-containing small molecule interconversion"/>
    <property type="evidence" value="ECO:0007669"/>
    <property type="project" value="TreeGrafter"/>
</dbReference>
<feature type="domain" description="Cytidylate kinase" evidence="9">
    <location>
        <begin position="26"/>
        <end position="239"/>
    </location>
</feature>
<dbReference type="GO" id="GO:0005829">
    <property type="term" value="C:cytosol"/>
    <property type="evidence" value="ECO:0007669"/>
    <property type="project" value="TreeGrafter"/>
</dbReference>
<dbReference type="Proteomes" id="UP000621454">
    <property type="component" value="Unassembled WGS sequence"/>
</dbReference>
<dbReference type="InterPro" id="IPR011994">
    <property type="entry name" value="Cytidylate_kinase_dom"/>
</dbReference>
<reference evidence="10" key="2">
    <citation type="submission" date="2020-09" db="EMBL/GenBank/DDBJ databases">
        <authorList>
            <person name="Sun Q."/>
            <person name="Zhou Y."/>
        </authorList>
    </citation>
    <scope>NUCLEOTIDE SEQUENCE</scope>
    <source>
        <strain evidence="10">CGMCC 1.12827</strain>
    </source>
</reference>
<dbReference type="NCBIfam" id="TIGR00017">
    <property type="entry name" value="cmk"/>
    <property type="match status" value="1"/>
</dbReference>
<evidence type="ECO:0000256" key="2">
    <source>
        <dbReference type="ARBA" id="ARBA00022679"/>
    </source>
</evidence>
<evidence type="ECO:0000256" key="3">
    <source>
        <dbReference type="ARBA" id="ARBA00022741"/>
    </source>
</evidence>